<keyword evidence="5 8" id="KW-0249">Electron transport</keyword>
<reference evidence="11 13" key="2">
    <citation type="submission" date="2019-11" db="EMBL/GenBank/DDBJ databases">
        <title>FDA dAtabase for Regulatory Grade micrObial Sequences (FDA-ARGOS): Supporting development and validation of Infectious Disease Dx tests.</title>
        <authorList>
            <person name="Turner S."/>
            <person name="Byrd R."/>
            <person name="Tallon L."/>
            <person name="Sadzewicz L."/>
            <person name="Vavikolanu K."/>
            <person name="Mehta A."/>
            <person name="Aluvathingal J."/>
            <person name="Nadendla S."/>
            <person name="Myers T."/>
            <person name="Yan Y."/>
            <person name="Sichtig H."/>
        </authorList>
    </citation>
    <scope>NUCLEOTIDE SEQUENCE [LARGE SCALE GENOMIC DNA]</scope>
    <source>
        <strain evidence="11 13">FDAARGOS_742</strain>
    </source>
</reference>
<dbReference type="GO" id="GO:0005506">
    <property type="term" value="F:iron ion binding"/>
    <property type="evidence" value="ECO:0007669"/>
    <property type="project" value="UniProtKB-UniRule"/>
</dbReference>
<evidence type="ECO:0000256" key="8">
    <source>
        <dbReference type="RuleBase" id="RU368020"/>
    </source>
</evidence>
<keyword evidence="6 8" id="KW-0408">Iron</keyword>
<evidence type="ECO:0000256" key="6">
    <source>
        <dbReference type="ARBA" id="ARBA00023004"/>
    </source>
</evidence>
<evidence type="ECO:0000256" key="5">
    <source>
        <dbReference type="ARBA" id="ARBA00022982"/>
    </source>
</evidence>
<evidence type="ECO:0000313" key="11">
    <source>
        <dbReference type="EMBL" id="QGS08271.1"/>
    </source>
</evidence>
<keyword evidence="4 8" id="KW-0479">Metal-binding</keyword>
<comment type="function">
    <text evidence="8">Ferredoxins are iron-sulfur proteins that transfer electrons in a wide variety of metabolic reactions.</text>
</comment>
<dbReference type="AlphaFoldDB" id="A0A2N6SFA3"/>
<evidence type="ECO:0000256" key="3">
    <source>
        <dbReference type="ARBA" id="ARBA00022485"/>
    </source>
</evidence>
<evidence type="ECO:0000313" key="13">
    <source>
        <dbReference type="Proteomes" id="UP000427636"/>
    </source>
</evidence>
<keyword evidence="3" id="KW-0004">4Fe-4S</keyword>
<dbReference type="Proteomes" id="UP000427636">
    <property type="component" value="Chromosome"/>
</dbReference>
<dbReference type="STRING" id="84135.GCA_001052115_00294"/>
<evidence type="ECO:0000313" key="12">
    <source>
        <dbReference type="Proteomes" id="UP000235670"/>
    </source>
</evidence>
<comment type="cofactor">
    <cofactor evidence="1">
        <name>[4Fe-4S] cluster</name>
        <dbReference type="ChEBI" id="CHEBI:49883"/>
    </cofactor>
</comment>
<dbReference type="Gene3D" id="3.30.70.20">
    <property type="match status" value="1"/>
</dbReference>
<dbReference type="RefSeq" id="WP_006365053.1">
    <property type="nucleotide sequence ID" value="NZ_CAUTAO010000002.1"/>
</dbReference>
<dbReference type="PROSITE" id="PS51379">
    <property type="entry name" value="4FE4S_FER_2"/>
    <property type="match status" value="1"/>
</dbReference>
<dbReference type="InterPro" id="IPR017900">
    <property type="entry name" value="4Fe4S_Fe_S_CS"/>
</dbReference>
<accession>A0A2N6SFA3</accession>
<keyword evidence="13" id="KW-1185">Reference proteome</keyword>
<evidence type="ECO:0000256" key="4">
    <source>
        <dbReference type="ARBA" id="ARBA00022723"/>
    </source>
</evidence>
<dbReference type="PANTHER" id="PTHR39163:SF1">
    <property type="entry name" value="FERREDOXIN"/>
    <property type="match status" value="1"/>
</dbReference>
<dbReference type="EMBL" id="PNGT01000003">
    <property type="protein sequence ID" value="PMC52626.1"/>
    <property type="molecule type" value="Genomic_DNA"/>
</dbReference>
<dbReference type="GeneID" id="84803260"/>
<organism evidence="10 12">
    <name type="scientific">Gemella sanguinis</name>
    <dbReference type="NCBI Taxonomy" id="84135"/>
    <lineage>
        <taxon>Bacteria</taxon>
        <taxon>Bacillati</taxon>
        <taxon>Bacillota</taxon>
        <taxon>Bacilli</taxon>
        <taxon>Bacillales</taxon>
        <taxon>Gemellaceae</taxon>
        <taxon>Gemella</taxon>
    </lineage>
</organism>
<name>A0A2N6SFA3_9BACL</name>
<dbReference type="PROSITE" id="PS00198">
    <property type="entry name" value="4FE4S_FER_1"/>
    <property type="match status" value="1"/>
</dbReference>
<dbReference type="Pfam" id="PF13370">
    <property type="entry name" value="Fer4_13"/>
    <property type="match status" value="1"/>
</dbReference>
<dbReference type="EMBL" id="CP046313">
    <property type="protein sequence ID" value="QGS08271.1"/>
    <property type="molecule type" value="Genomic_DNA"/>
</dbReference>
<keyword evidence="2 8" id="KW-0813">Transport</keyword>
<dbReference type="PANTHER" id="PTHR39163">
    <property type="entry name" value="FERREDOXIN"/>
    <property type="match status" value="1"/>
</dbReference>
<reference evidence="10 12" key="1">
    <citation type="submission" date="2017-09" db="EMBL/GenBank/DDBJ databases">
        <title>Bacterial strain isolated from the female urinary microbiota.</title>
        <authorList>
            <person name="Thomas-White K."/>
            <person name="Kumar N."/>
            <person name="Forster S."/>
            <person name="Putonti C."/>
            <person name="Lawley T."/>
            <person name="Wolfe A.J."/>
        </authorList>
    </citation>
    <scope>NUCLEOTIDE SEQUENCE [LARGE SCALE GENOMIC DNA]</scope>
    <source>
        <strain evidence="10 12">UMB0186</strain>
    </source>
</reference>
<evidence type="ECO:0000259" key="9">
    <source>
        <dbReference type="PROSITE" id="PS51379"/>
    </source>
</evidence>
<dbReference type="InterPro" id="IPR001080">
    <property type="entry name" value="3Fe4S_ferredoxin"/>
</dbReference>
<evidence type="ECO:0000256" key="1">
    <source>
        <dbReference type="ARBA" id="ARBA00001966"/>
    </source>
</evidence>
<protein>
    <recommendedName>
        <fullName evidence="8">Ferredoxin</fullName>
    </recommendedName>
</protein>
<dbReference type="InterPro" id="IPR052395">
    <property type="entry name" value="ET_Ferredoxin"/>
</dbReference>
<dbReference type="SUPFAM" id="SSF54862">
    <property type="entry name" value="4Fe-4S ferredoxins"/>
    <property type="match status" value="1"/>
</dbReference>
<gene>
    <name evidence="10" type="ORF">CJ218_04080</name>
    <name evidence="11" type="ORF">FOC50_08330</name>
</gene>
<keyword evidence="7 8" id="KW-0411">Iron-sulfur</keyword>
<evidence type="ECO:0000313" key="10">
    <source>
        <dbReference type="EMBL" id="PMC52626.1"/>
    </source>
</evidence>
<dbReference type="OrthoDB" id="9801085at2"/>
<dbReference type="InterPro" id="IPR017896">
    <property type="entry name" value="4Fe4S_Fe-S-bd"/>
</dbReference>
<dbReference type="Proteomes" id="UP000235670">
    <property type="component" value="Unassembled WGS sequence"/>
</dbReference>
<dbReference type="GO" id="GO:0009055">
    <property type="term" value="F:electron transfer activity"/>
    <property type="evidence" value="ECO:0007669"/>
    <property type="project" value="UniProtKB-UniRule"/>
</dbReference>
<evidence type="ECO:0000256" key="7">
    <source>
        <dbReference type="ARBA" id="ARBA00023014"/>
    </source>
</evidence>
<sequence>MKTKIIRENCIACGNCNAICPDVYDYDEDGIAFCHIDNNQFKKEIPESFKSLVIEAYENCPTEAIFIENGKEKGENIE</sequence>
<dbReference type="GO" id="GO:0051539">
    <property type="term" value="F:4 iron, 4 sulfur cluster binding"/>
    <property type="evidence" value="ECO:0007669"/>
    <property type="project" value="UniProtKB-KW"/>
</dbReference>
<feature type="domain" description="4Fe-4S ferredoxin-type" evidence="9">
    <location>
        <begin position="1"/>
        <end position="29"/>
    </location>
</feature>
<evidence type="ECO:0000256" key="2">
    <source>
        <dbReference type="ARBA" id="ARBA00022448"/>
    </source>
</evidence>
<proteinExistence type="predicted"/>
<dbReference type="PRINTS" id="PR00352">
    <property type="entry name" value="3FE4SFRDOXIN"/>
</dbReference>